<dbReference type="Pfam" id="PF24948">
    <property type="entry name" value="Citrate_synth_N"/>
    <property type="match status" value="1"/>
</dbReference>
<evidence type="ECO:0000313" key="2">
    <source>
        <dbReference type="EMBL" id="KAH7963552.1"/>
    </source>
</evidence>
<dbReference type="Proteomes" id="UP000821837">
    <property type="component" value="Chromosome 3"/>
</dbReference>
<dbReference type="InterPro" id="IPR056749">
    <property type="entry name" value="Citrate_synth_N"/>
</dbReference>
<sequence length="213" mass="23870">MSAKAINEATGKRLLNEHLAPGVAAPCEFAVVNPDTRWETLRNSHPWLATQASAAGNGFKLVVKPDQLIKRRGKLGLIHVNGDLKSVQDWVQQRMDKEVEVGRAKGKLRHFIIEPFCKHSQDEEAYVCIYSHRNGDTILFHHEGGVDIGDVDSKALRLEVPIDHKPSAEEVTKALLTKLPQNKQSLVATFICSLYDVYVDLYFTYLEINPLGE</sequence>
<evidence type="ECO:0000259" key="1">
    <source>
        <dbReference type="Pfam" id="PF24948"/>
    </source>
</evidence>
<dbReference type="AlphaFoldDB" id="A0A9D4T249"/>
<dbReference type="EMBL" id="JABSTV010001249">
    <property type="protein sequence ID" value="KAH7963552.1"/>
    <property type="molecule type" value="Genomic_DNA"/>
</dbReference>
<organism evidence="2 3">
    <name type="scientific">Rhipicephalus sanguineus</name>
    <name type="common">Brown dog tick</name>
    <name type="synonym">Ixodes sanguineus</name>
    <dbReference type="NCBI Taxonomy" id="34632"/>
    <lineage>
        <taxon>Eukaryota</taxon>
        <taxon>Metazoa</taxon>
        <taxon>Ecdysozoa</taxon>
        <taxon>Arthropoda</taxon>
        <taxon>Chelicerata</taxon>
        <taxon>Arachnida</taxon>
        <taxon>Acari</taxon>
        <taxon>Parasitiformes</taxon>
        <taxon>Ixodida</taxon>
        <taxon>Ixodoidea</taxon>
        <taxon>Ixodidae</taxon>
        <taxon>Rhipicephalinae</taxon>
        <taxon>Rhipicephalus</taxon>
        <taxon>Rhipicephalus</taxon>
    </lineage>
</organism>
<evidence type="ECO:0000313" key="3">
    <source>
        <dbReference type="Proteomes" id="UP000821837"/>
    </source>
</evidence>
<name>A0A9D4T249_RHISA</name>
<gene>
    <name evidence="2" type="ORF">HPB52_021628</name>
</gene>
<comment type="caution">
    <text evidence="2">The sequence shown here is derived from an EMBL/GenBank/DDBJ whole genome shotgun (WGS) entry which is preliminary data.</text>
</comment>
<reference evidence="2" key="1">
    <citation type="journal article" date="2020" name="Cell">
        <title>Large-Scale Comparative Analyses of Tick Genomes Elucidate Their Genetic Diversity and Vector Capacities.</title>
        <authorList>
            <consortium name="Tick Genome and Microbiome Consortium (TIGMIC)"/>
            <person name="Jia N."/>
            <person name="Wang J."/>
            <person name="Shi W."/>
            <person name="Du L."/>
            <person name="Sun Y."/>
            <person name="Zhan W."/>
            <person name="Jiang J.F."/>
            <person name="Wang Q."/>
            <person name="Zhang B."/>
            <person name="Ji P."/>
            <person name="Bell-Sakyi L."/>
            <person name="Cui X.M."/>
            <person name="Yuan T.T."/>
            <person name="Jiang B.G."/>
            <person name="Yang W.F."/>
            <person name="Lam T.T."/>
            <person name="Chang Q.C."/>
            <person name="Ding S.J."/>
            <person name="Wang X.J."/>
            <person name="Zhu J.G."/>
            <person name="Ruan X.D."/>
            <person name="Zhao L."/>
            <person name="Wei J.T."/>
            <person name="Ye R.Z."/>
            <person name="Que T.C."/>
            <person name="Du C.H."/>
            <person name="Zhou Y.H."/>
            <person name="Cheng J.X."/>
            <person name="Dai P.F."/>
            <person name="Guo W.B."/>
            <person name="Han X.H."/>
            <person name="Huang E.J."/>
            <person name="Li L.F."/>
            <person name="Wei W."/>
            <person name="Gao Y.C."/>
            <person name="Liu J.Z."/>
            <person name="Shao H.Z."/>
            <person name="Wang X."/>
            <person name="Wang C.C."/>
            <person name="Yang T.C."/>
            <person name="Huo Q.B."/>
            <person name="Li W."/>
            <person name="Chen H.Y."/>
            <person name="Chen S.E."/>
            <person name="Zhou L.G."/>
            <person name="Ni X.B."/>
            <person name="Tian J.H."/>
            <person name="Sheng Y."/>
            <person name="Liu T."/>
            <person name="Pan Y.S."/>
            <person name="Xia L.Y."/>
            <person name="Li J."/>
            <person name="Zhao F."/>
            <person name="Cao W.C."/>
        </authorList>
    </citation>
    <scope>NUCLEOTIDE SEQUENCE</scope>
    <source>
        <strain evidence="2">Rsan-2018</strain>
    </source>
</reference>
<feature type="domain" description="ATP-citrate synthase ATP-grasp" evidence="1">
    <location>
        <begin position="2"/>
        <end position="211"/>
    </location>
</feature>
<dbReference type="SUPFAM" id="SSF56059">
    <property type="entry name" value="Glutathione synthetase ATP-binding domain-like"/>
    <property type="match status" value="1"/>
</dbReference>
<proteinExistence type="predicted"/>
<reference evidence="2" key="2">
    <citation type="submission" date="2021-09" db="EMBL/GenBank/DDBJ databases">
        <authorList>
            <person name="Jia N."/>
            <person name="Wang J."/>
            <person name="Shi W."/>
            <person name="Du L."/>
            <person name="Sun Y."/>
            <person name="Zhan W."/>
            <person name="Jiang J."/>
            <person name="Wang Q."/>
            <person name="Zhang B."/>
            <person name="Ji P."/>
            <person name="Sakyi L.B."/>
            <person name="Cui X."/>
            <person name="Yuan T."/>
            <person name="Jiang B."/>
            <person name="Yang W."/>
            <person name="Lam T.T.-Y."/>
            <person name="Chang Q."/>
            <person name="Ding S."/>
            <person name="Wang X."/>
            <person name="Zhu J."/>
            <person name="Ruan X."/>
            <person name="Zhao L."/>
            <person name="Wei J."/>
            <person name="Que T."/>
            <person name="Du C."/>
            <person name="Cheng J."/>
            <person name="Dai P."/>
            <person name="Han X."/>
            <person name="Huang E."/>
            <person name="Gao Y."/>
            <person name="Liu J."/>
            <person name="Shao H."/>
            <person name="Ye R."/>
            <person name="Li L."/>
            <person name="Wei W."/>
            <person name="Wang X."/>
            <person name="Wang C."/>
            <person name="Huo Q."/>
            <person name="Li W."/>
            <person name="Guo W."/>
            <person name="Chen H."/>
            <person name="Chen S."/>
            <person name="Zhou L."/>
            <person name="Zhou L."/>
            <person name="Ni X."/>
            <person name="Tian J."/>
            <person name="Zhou Y."/>
            <person name="Sheng Y."/>
            <person name="Liu T."/>
            <person name="Pan Y."/>
            <person name="Xia L."/>
            <person name="Li J."/>
            <person name="Zhao F."/>
            <person name="Cao W."/>
        </authorList>
    </citation>
    <scope>NUCLEOTIDE SEQUENCE</scope>
    <source>
        <strain evidence="2">Rsan-2018</strain>
        <tissue evidence="2">Larvae</tissue>
    </source>
</reference>
<accession>A0A9D4T249</accession>
<keyword evidence="3" id="KW-1185">Reference proteome</keyword>
<dbReference type="VEuPathDB" id="VectorBase:RSAN_054413"/>
<dbReference type="Gene3D" id="3.30.470.110">
    <property type="match status" value="1"/>
</dbReference>
<protein>
    <recommendedName>
        <fullName evidence="1">ATP-citrate synthase ATP-grasp domain-containing protein</fullName>
    </recommendedName>
</protein>